<sequence>MNNIKKPSRLGYAIVLGMLAALGPLCTDLYLPALPQLTTELATSASRAQLSLTAGLLGLGAGQLIFGPLSDTLGRMRPLLISLALFLVTSIWCALAQDVNQLIVARLLQGLAGAGGAVLSRAVARDLYTGHELTRFFALLMLVNGVAPILAPVLGGALLSLTDWRGIFIALAVIAILLLVLSALRLSETLPPARRVTGGVNVLLSSLGSLLKEREFMGLCLTQGLSGAGLFAYIGASPFVLQDIYHLSPQMFSLCFAINGVGLIAAGQFSAALSLHWGETRVLKLGLSIAVVSTAILLIAGYLHAPLLWVLVPLFFAVIVIGLIGPCASALAMQGQGNKAGSASALIGLSMFALGAVSVPLTGLTGTSAFSMALVMMLCYVLAIMTYVVLVPKSKRK</sequence>
<dbReference type="RefSeq" id="WP_021016581.1">
    <property type="nucleotide sequence ID" value="NZ_CP025084.1"/>
</dbReference>
<feature type="transmembrane region" description="Helical" evidence="8">
    <location>
        <begin position="369"/>
        <end position="391"/>
    </location>
</feature>
<reference evidence="10 13" key="3">
    <citation type="submission" date="2017-11" db="EMBL/GenBank/DDBJ databases">
        <title>Complete genome sequence of Serratia sp. ATCC 39006 LacA.</title>
        <authorList>
            <person name="Hampton H.G."/>
            <person name="Jackson S.A."/>
            <person name="Jauregui R."/>
            <person name="Poulter G.T.M."/>
            <person name="Salmond G.P.C."/>
            <person name="Fineran P.C."/>
        </authorList>
    </citation>
    <scope>NUCLEOTIDE SEQUENCE [LARGE SCALE GENOMIC DNA]</scope>
    <source>
        <strain evidence="10 13">ATCC 39006</strain>
    </source>
</reference>
<keyword evidence="3 8" id="KW-0813">Transport</keyword>
<dbReference type="Proteomes" id="UP000017700">
    <property type="component" value="Chromosome"/>
</dbReference>
<feature type="transmembrane region" description="Helical" evidence="8">
    <location>
        <begin position="79"/>
        <end position="97"/>
    </location>
</feature>
<comment type="similarity">
    <text evidence="2 8">Belongs to the major facilitator superfamily. Bcr/CmlA family.</text>
</comment>
<dbReference type="GO" id="GO:1990961">
    <property type="term" value="P:xenobiotic detoxification by transmembrane export across the plasma membrane"/>
    <property type="evidence" value="ECO:0007669"/>
    <property type="project" value="InterPro"/>
</dbReference>
<evidence type="ECO:0000313" key="12">
    <source>
        <dbReference type="Proteomes" id="UP000017700"/>
    </source>
</evidence>
<keyword evidence="5 8" id="KW-0812">Transmembrane</keyword>
<evidence type="ECO:0000256" key="2">
    <source>
        <dbReference type="ARBA" id="ARBA00006236"/>
    </source>
</evidence>
<dbReference type="KEGG" id="sera:Ser39006_010760"/>
<dbReference type="InterPro" id="IPR001958">
    <property type="entry name" value="Tet-R_TetA/multi-R_MdtG-like"/>
</dbReference>
<reference evidence="11" key="2">
    <citation type="submission" date="2013-09" db="EMBL/GenBank/DDBJ databases">
        <authorList>
            <person name="Wang G."/>
            <person name="Yang Y."/>
            <person name="Su Y."/>
        </authorList>
    </citation>
    <scope>NUCLEOTIDE SEQUENCE</scope>
    <source>
        <strain evidence="11">ATCC 39006</strain>
    </source>
</reference>
<gene>
    <name evidence="10" type="ORF">CWC46_10755</name>
    <name evidence="11" type="ORF">Ser39006_010760</name>
</gene>
<dbReference type="Pfam" id="PF07690">
    <property type="entry name" value="MFS_1"/>
    <property type="match status" value="1"/>
</dbReference>
<evidence type="ECO:0000256" key="6">
    <source>
        <dbReference type="ARBA" id="ARBA00022989"/>
    </source>
</evidence>
<keyword evidence="6 8" id="KW-1133">Transmembrane helix</keyword>
<reference evidence="11 12" key="1">
    <citation type="journal article" date="2013" name="Genome Announc.">
        <title>Draft genome sequence of Serratia sp. strain ATCC 39006, a model bacterium for analysis of the biosynthesis and regulation of prodigiosin, a carbapenem, and gas vesicles.</title>
        <authorList>
            <person name="Fineran P.C."/>
            <person name="Iglesias Cans M.C."/>
            <person name="Ramsay J.P."/>
            <person name="Wilf N.M."/>
            <person name="Cossyleon D."/>
            <person name="McNeil M.B."/>
            <person name="Williamson N.R."/>
            <person name="Monson R.E."/>
            <person name="Becher S.A."/>
            <person name="Stanton J.A."/>
            <person name="Brugger K."/>
            <person name="Brown S.D."/>
            <person name="Salmond G.P."/>
        </authorList>
    </citation>
    <scope>NUCLEOTIDE SEQUENCE [LARGE SCALE GENOMIC DNA]</scope>
    <source>
        <strain evidence="11">ATCC 39006</strain>
        <strain evidence="12">ATCC 39006 / SC 11482</strain>
    </source>
</reference>
<evidence type="ECO:0000256" key="8">
    <source>
        <dbReference type="RuleBase" id="RU365088"/>
    </source>
</evidence>
<evidence type="ECO:0000256" key="3">
    <source>
        <dbReference type="ARBA" id="ARBA00022448"/>
    </source>
</evidence>
<organism evidence="11 12">
    <name type="scientific">Serratia sp. (strain ATCC 39006)</name>
    <name type="common">Prodigiosinella confusarubida</name>
    <dbReference type="NCBI Taxonomy" id="104623"/>
    <lineage>
        <taxon>Bacteria</taxon>
        <taxon>Pseudomonadati</taxon>
        <taxon>Pseudomonadota</taxon>
        <taxon>Gammaproteobacteria</taxon>
        <taxon>Enterobacterales</taxon>
        <taxon>Pectobacteriaceae</taxon>
        <taxon>Prodigiosinella</taxon>
    </lineage>
</organism>
<dbReference type="CDD" id="cd17320">
    <property type="entry name" value="MFS_MdfA_MDR_like"/>
    <property type="match status" value="1"/>
</dbReference>
<dbReference type="InterPro" id="IPR020846">
    <property type="entry name" value="MFS_dom"/>
</dbReference>
<dbReference type="SUPFAM" id="SSF103473">
    <property type="entry name" value="MFS general substrate transporter"/>
    <property type="match status" value="1"/>
</dbReference>
<evidence type="ECO:0000259" key="9">
    <source>
        <dbReference type="PROSITE" id="PS50850"/>
    </source>
</evidence>
<reference evidence="11" key="4">
    <citation type="submission" date="2017-11" db="EMBL/GenBank/DDBJ databases">
        <title>Complete genome sequence of Serratia sp. ATCC 39006.</title>
        <authorList>
            <person name="Hampton H.G."/>
            <person name="Jackson S.A."/>
            <person name="Jauregui R."/>
            <person name="Poulter G.T.M."/>
            <person name="Salmond G.P.C."/>
            <person name="Fineran P.C."/>
        </authorList>
    </citation>
    <scope>NUCLEOTIDE SEQUENCE</scope>
    <source>
        <strain evidence="11">ATCC 39006</strain>
    </source>
</reference>
<feature type="transmembrane region" description="Helical" evidence="8">
    <location>
        <begin position="216"/>
        <end position="236"/>
    </location>
</feature>
<dbReference type="GO" id="GO:0005886">
    <property type="term" value="C:plasma membrane"/>
    <property type="evidence" value="ECO:0007669"/>
    <property type="project" value="UniProtKB-SubCell"/>
</dbReference>
<dbReference type="PANTHER" id="PTHR23502:SF132">
    <property type="entry name" value="POLYAMINE TRANSPORTER 2-RELATED"/>
    <property type="match status" value="1"/>
</dbReference>
<feature type="transmembrane region" description="Helical" evidence="8">
    <location>
        <begin position="285"/>
        <end position="303"/>
    </location>
</feature>
<dbReference type="Proteomes" id="UP000233778">
    <property type="component" value="Chromosome"/>
</dbReference>
<keyword evidence="8" id="KW-0997">Cell inner membrane</keyword>
<feature type="transmembrane region" description="Helical" evidence="8">
    <location>
        <begin position="50"/>
        <end position="67"/>
    </location>
</feature>
<evidence type="ECO:0000256" key="1">
    <source>
        <dbReference type="ARBA" id="ARBA00004651"/>
    </source>
</evidence>
<feature type="transmembrane region" description="Helical" evidence="8">
    <location>
        <begin position="136"/>
        <end position="161"/>
    </location>
</feature>
<dbReference type="PANTHER" id="PTHR23502">
    <property type="entry name" value="MAJOR FACILITATOR SUPERFAMILY"/>
    <property type="match status" value="1"/>
</dbReference>
<dbReference type="InterPro" id="IPR036259">
    <property type="entry name" value="MFS_trans_sf"/>
</dbReference>
<proteinExistence type="inferred from homology"/>
<dbReference type="OrthoDB" id="9814303at2"/>
<dbReference type="AlphaFoldDB" id="A0A2I5TJ53"/>
<dbReference type="EMBL" id="CP025085">
    <property type="protein sequence ID" value="AUH00242.1"/>
    <property type="molecule type" value="Genomic_DNA"/>
</dbReference>
<dbReference type="GO" id="GO:0042910">
    <property type="term" value="F:xenobiotic transmembrane transporter activity"/>
    <property type="evidence" value="ECO:0007669"/>
    <property type="project" value="InterPro"/>
</dbReference>
<feature type="transmembrane region" description="Helical" evidence="8">
    <location>
        <begin position="343"/>
        <end position="363"/>
    </location>
</feature>
<dbReference type="InterPro" id="IPR011701">
    <property type="entry name" value="MFS"/>
</dbReference>
<evidence type="ECO:0000256" key="4">
    <source>
        <dbReference type="ARBA" id="ARBA00022475"/>
    </source>
</evidence>
<feature type="transmembrane region" description="Helical" evidence="8">
    <location>
        <begin position="309"/>
        <end position="331"/>
    </location>
</feature>
<dbReference type="PROSITE" id="PS50850">
    <property type="entry name" value="MFS"/>
    <property type="match status" value="1"/>
</dbReference>
<evidence type="ECO:0000256" key="5">
    <source>
        <dbReference type="ARBA" id="ARBA00022692"/>
    </source>
</evidence>
<evidence type="ECO:0000256" key="7">
    <source>
        <dbReference type="ARBA" id="ARBA00023136"/>
    </source>
</evidence>
<dbReference type="EMBL" id="CP025084">
    <property type="protein sequence ID" value="AUH04562.1"/>
    <property type="molecule type" value="Genomic_DNA"/>
</dbReference>
<dbReference type="PRINTS" id="PR01035">
    <property type="entry name" value="TCRTETA"/>
</dbReference>
<keyword evidence="4" id="KW-1003">Cell membrane</keyword>
<keyword evidence="12" id="KW-1185">Reference proteome</keyword>
<evidence type="ECO:0000313" key="13">
    <source>
        <dbReference type="Proteomes" id="UP000233778"/>
    </source>
</evidence>
<evidence type="ECO:0000313" key="11">
    <source>
        <dbReference type="EMBL" id="AUH04562.1"/>
    </source>
</evidence>
<protein>
    <recommendedName>
        <fullName evidence="8">Bcr/CflA family efflux transporter</fullName>
    </recommendedName>
</protein>
<name>A0A2I5TJ53_SERS3</name>
<keyword evidence="7 8" id="KW-0472">Membrane</keyword>
<evidence type="ECO:0000313" key="10">
    <source>
        <dbReference type="EMBL" id="AUH00242.1"/>
    </source>
</evidence>
<dbReference type="Gene3D" id="1.20.1720.10">
    <property type="entry name" value="Multidrug resistance protein D"/>
    <property type="match status" value="1"/>
</dbReference>
<accession>A0A2I5TJ53</accession>
<dbReference type="FunFam" id="1.20.1720.10:FF:000005">
    <property type="entry name" value="Bcr/CflA family efflux transporter"/>
    <property type="match status" value="1"/>
</dbReference>
<dbReference type="STRING" id="104623.Ser39006_03319"/>
<feature type="transmembrane region" description="Helical" evidence="8">
    <location>
        <begin position="251"/>
        <end position="273"/>
    </location>
</feature>
<feature type="transmembrane region" description="Helical" evidence="8">
    <location>
        <begin position="167"/>
        <end position="186"/>
    </location>
</feature>
<dbReference type="KEGG" id="serq:CWC46_10755"/>
<dbReference type="InterPro" id="IPR004812">
    <property type="entry name" value="Efflux_drug-R_Bcr/CmlA"/>
</dbReference>
<comment type="subcellular location">
    <subcellularLocation>
        <location evidence="8">Cell inner membrane</location>
        <topology evidence="8">Multi-pass membrane protein</topology>
    </subcellularLocation>
    <subcellularLocation>
        <location evidence="1">Cell membrane</location>
        <topology evidence="1">Multi-pass membrane protein</topology>
    </subcellularLocation>
</comment>
<dbReference type="NCBIfam" id="TIGR00710">
    <property type="entry name" value="efflux_Bcr_CflA"/>
    <property type="match status" value="1"/>
</dbReference>
<feature type="transmembrane region" description="Helical" evidence="8">
    <location>
        <begin position="12"/>
        <end position="30"/>
    </location>
</feature>
<feature type="transmembrane region" description="Helical" evidence="8">
    <location>
        <begin position="103"/>
        <end position="124"/>
    </location>
</feature>
<feature type="domain" description="Major facilitator superfamily (MFS) profile" evidence="9">
    <location>
        <begin position="12"/>
        <end position="395"/>
    </location>
</feature>